<name>A0A5A5T5V5_9CHLR</name>
<dbReference type="EMBL" id="BIXY01000001">
    <property type="protein sequence ID" value="GCF06576.1"/>
    <property type="molecule type" value="Genomic_DNA"/>
</dbReference>
<reference evidence="3 4" key="1">
    <citation type="submission" date="2019-01" db="EMBL/GenBank/DDBJ databases">
        <title>Draft genome sequence of Dictyobacter sp. Uno17.</title>
        <authorList>
            <person name="Wang C.M."/>
            <person name="Zheng Y."/>
            <person name="Sakai Y."/>
            <person name="Abe K."/>
            <person name="Yokota A."/>
            <person name="Yabe S."/>
        </authorList>
    </citation>
    <scope>NUCLEOTIDE SEQUENCE [LARGE SCALE GENOMIC DNA]</scope>
    <source>
        <strain evidence="3 4">Uno17</strain>
    </source>
</reference>
<sequence length="258" mass="27353">MGETKQPKTALITGGSRGIGAATVLAMAERGYDVSFTYRNKVARANEVVSQATQRGVQALAIGCDITHADERTQLFAQLQGWHTQLDVLILNASGGLEKDALALDPEYPLHINRDAQVALVDLALPLMQQGGVIVFITSHWAHLYGHDIQQIPAYEPVAASKYAGEQALRARQQEFAARNIRLVVVTGDLIDGTITPKLLERAAPGLSANRSSLVGALPTATDMGEAIAVAATDSSLPDGHTIVIGGSLESLLAERVS</sequence>
<dbReference type="Pfam" id="PF00106">
    <property type="entry name" value="adh_short"/>
    <property type="match status" value="1"/>
</dbReference>
<dbReference type="Proteomes" id="UP000322530">
    <property type="component" value="Unassembled WGS sequence"/>
</dbReference>
<dbReference type="InterPro" id="IPR002347">
    <property type="entry name" value="SDR_fam"/>
</dbReference>
<protein>
    <submittedName>
        <fullName evidence="3">Short chain dehydrogenase</fullName>
    </submittedName>
</protein>
<dbReference type="RefSeq" id="WP_149399277.1">
    <property type="nucleotide sequence ID" value="NZ_BIXY01000001.1"/>
</dbReference>
<proteinExistence type="inferred from homology"/>
<accession>A0A5A5T5V5</accession>
<dbReference type="NCBIfam" id="NF005868">
    <property type="entry name" value="PRK07806.1"/>
    <property type="match status" value="1"/>
</dbReference>
<organism evidence="3 4">
    <name type="scientific">Dictyobacter arantiisoli</name>
    <dbReference type="NCBI Taxonomy" id="2014874"/>
    <lineage>
        <taxon>Bacteria</taxon>
        <taxon>Bacillati</taxon>
        <taxon>Chloroflexota</taxon>
        <taxon>Ktedonobacteria</taxon>
        <taxon>Ktedonobacterales</taxon>
        <taxon>Dictyobacteraceae</taxon>
        <taxon>Dictyobacter</taxon>
    </lineage>
</organism>
<dbReference type="SUPFAM" id="SSF51735">
    <property type="entry name" value="NAD(P)-binding Rossmann-fold domains"/>
    <property type="match status" value="1"/>
</dbReference>
<comment type="similarity">
    <text evidence="1">Belongs to the short-chain dehydrogenases/reductases (SDR) family.</text>
</comment>
<dbReference type="PANTHER" id="PTHR43639">
    <property type="entry name" value="OXIDOREDUCTASE, SHORT-CHAIN DEHYDROGENASE/REDUCTASE FAMILY (AFU_ORTHOLOGUE AFUA_5G02870)"/>
    <property type="match status" value="1"/>
</dbReference>
<dbReference type="OrthoDB" id="4373846at2"/>
<dbReference type="PRINTS" id="PR00081">
    <property type="entry name" value="GDHRDH"/>
</dbReference>
<dbReference type="GO" id="GO:0016491">
    <property type="term" value="F:oxidoreductase activity"/>
    <property type="evidence" value="ECO:0007669"/>
    <property type="project" value="UniProtKB-KW"/>
</dbReference>
<evidence type="ECO:0000313" key="3">
    <source>
        <dbReference type="EMBL" id="GCF06576.1"/>
    </source>
</evidence>
<dbReference type="AlphaFoldDB" id="A0A5A5T5V5"/>
<dbReference type="InterPro" id="IPR036291">
    <property type="entry name" value="NAD(P)-bd_dom_sf"/>
</dbReference>
<dbReference type="Gene3D" id="3.40.50.720">
    <property type="entry name" value="NAD(P)-binding Rossmann-like Domain"/>
    <property type="match status" value="1"/>
</dbReference>
<comment type="caution">
    <text evidence="3">The sequence shown here is derived from an EMBL/GenBank/DDBJ whole genome shotgun (WGS) entry which is preliminary data.</text>
</comment>
<evidence type="ECO:0000256" key="1">
    <source>
        <dbReference type="ARBA" id="ARBA00006484"/>
    </source>
</evidence>
<keyword evidence="2" id="KW-0560">Oxidoreductase</keyword>
<evidence type="ECO:0000313" key="4">
    <source>
        <dbReference type="Proteomes" id="UP000322530"/>
    </source>
</evidence>
<evidence type="ECO:0000256" key="2">
    <source>
        <dbReference type="ARBA" id="ARBA00023002"/>
    </source>
</evidence>
<dbReference type="PANTHER" id="PTHR43639:SF1">
    <property type="entry name" value="SHORT-CHAIN DEHYDROGENASE_REDUCTASE FAMILY PROTEIN"/>
    <property type="match status" value="1"/>
</dbReference>
<gene>
    <name evidence="3" type="ORF">KDI_01400</name>
</gene>
<keyword evidence="4" id="KW-1185">Reference proteome</keyword>